<comment type="caution">
    <text evidence="7">The sequence shown here is derived from an EMBL/GenBank/DDBJ whole genome shotgun (WGS) entry which is preliminary data.</text>
</comment>
<dbReference type="InterPro" id="IPR036852">
    <property type="entry name" value="Peptidase_S8/S53_dom_sf"/>
</dbReference>
<keyword evidence="5" id="KW-0732">Signal</keyword>
<evidence type="ECO:0000256" key="1">
    <source>
        <dbReference type="ARBA" id="ARBA00022670"/>
    </source>
</evidence>
<dbReference type="GO" id="GO:0006508">
    <property type="term" value="P:proteolysis"/>
    <property type="evidence" value="ECO:0007669"/>
    <property type="project" value="UniProtKB-KW"/>
</dbReference>
<dbReference type="Gene3D" id="3.40.50.200">
    <property type="entry name" value="Peptidase S8/S53 domain"/>
    <property type="match status" value="1"/>
</dbReference>
<dbReference type="InterPro" id="IPR011044">
    <property type="entry name" value="Quino_amine_DH_bsu"/>
</dbReference>
<dbReference type="GO" id="GO:0004252">
    <property type="term" value="F:serine-type endopeptidase activity"/>
    <property type="evidence" value="ECO:0007669"/>
    <property type="project" value="InterPro"/>
</dbReference>
<evidence type="ECO:0000256" key="2">
    <source>
        <dbReference type="ARBA" id="ARBA00022801"/>
    </source>
</evidence>
<accession>A0A9W4DLG3</accession>
<dbReference type="SUPFAM" id="SSF50969">
    <property type="entry name" value="YVTN repeat-like/Quinoprotein amine dehydrogenase"/>
    <property type="match status" value="1"/>
</dbReference>
<reference evidence="7" key="1">
    <citation type="submission" date="2021-05" db="EMBL/GenBank/DDBJ databases">
        <authorList>
            <person name="Arsene-Ploetze F."/>
        </authorList>
    </citation>
    <scope>NUCLEOTIDE SEQUENCE</scope>
    <source>
        <strain evidence="7">DSM 42138</strain>
    </source>
</reference>
<protein>
    <submittedName>
        <fullName evidence="7">Subtilase family protein</fullName>
    </submittedName>
</protein>
<evidence type="ECO:0000256" key="3">
    <source>
        <dbReference type="ARBA" id="ARBA00022825"/>
    </source>
</evidence>
<feature type="region of interest" description="Disordered" evidence="4">
    <location>
        <begin position="396"/>
        <end position="417"/>
    </location>
</feature>
<sequence>MSVRFRRVALGTLAAALLAAGTPAAVHAATPASTGEPPPSAAGAAPAAHTVTLPDGSVVRWSDGGTGTLTGKDGSTRVFPVPTTKGRTGLGTPLAPTADLLQRRVNAAGLTPYQVAGDTGGARSAVRPQTMNSGPVPLPAAIREAVGGAASDRRSLAATPAAAVGLPSNAGLTTSFQSYLNAGGVDAAGAFEDSATYLHALPGAGQIVTNVSLGDLTDQSMADNGDSYVQAYGPTTVVKDGQRYLDYPSLPLIPTYTSDNKGRLDPTGSTEGQDPNLAEVLLDFSMMSPLPHDRQRPENTGSGATDLLGIAPGAQYRLVIPQEPSSDGIAAALKAAAAQKPRPDVITASLGFGTDGSIGFPARWLEDDPVIRDTLASIVDSGVVVVVSSNDGTRLGLPVSVGPDGGSTPTDRTSSRAAQTDINDVAPTTTPSLVRDTGVIAAGGTTVDDTLTSGDVRTAVYPTTRYNGSAGYSSGFGTRVDLAAPGDNLPSLIHTSDGTSVVLNGGTSASAPMIAAAAADVLAAAKGTGSKLTPGQVRDLLVATGRPIAQPPQTDQPLRMGPQLDVTAAVEKVLAQRHRLTPSAVRLSVAQRQLLSVTPTTSFVEATDPAAIDLAGPLDAMDTPSGQNTLAPLTFGLDLTGGSEHLAYRLKVGAHGSIPSAGPSLRVLPGELLAAAGLPLVSAEPRDLTVTFEALDGAEVVASASSRITLGATDGTYEQPQAPTAPGSSPLGKPVTVHYDLTGLRNAIDPALVLSSVGHWTPFTTMDKWRAQWSTPLSATKGSVTIPAAAFQAGGTGLYGVGITLGGGQLLGDFRALRIGPGADQRPQAPMLAAAGGVTGHSVSLTYASSGLKISWDAKGVAGADGAAVEFLTPAPTLYGALNTTTNQNGSGRDDNGVDHASTLFRALPSVKGTTLLDLKALGLPTGLQYPVRVVATHGGKPVGQASPTSFVEYLDGETVPGTLENFEISGGEALIATDDFEQDAEGWTVLKGSTTQSYSLKSGTLGVPVSQDTGSSMMQEVVGADPASGHTLIARAPFASSSPALLDLRDTRTGAEVRTTPLTPADGSSSLYFQGGVVDPVRHRAAVMTYNGLTGEAALRTVDMATGSVSAPLPVNSASPGRSFSNVSVDASTGTFFVATSGTMGPCLSGRVPYWAVSVDPDTRTVSPLTTMPGCTAGLLPDGKGQRVYVAAGSVTPDYNSGEFPTSNWRTADQRTLDTSAPNDLGTRGVMWPALDAQHHVAVVANLYEVGTSGDNNALSEITVIDPDTGKVLGRHPVANVVNSVLTTSNFDFTSRRGLFLDPATRTAYLVNPWANGLERFSY</sequence>
<dbReference type="SUPFAM" id="SSF52743">
    <property type="entry name" value="Subtilisin-like"/>
    <property type="match status" value="1"/>
</dbReference>
<dbReference type="EMBL" id="CAJSLV010000043">
    <property type="protein sequence ID" value="CAG6392155.1"/>
    <property type="molecule type" value="Genomic_DNA"/>
</dbReference>
<dbReference type="Pfam" id="PF00082">
    <property type="entry name" value="Peptidase_S8"/>
    <property type="match status" value="1"/>
</dbReference>
<proteinExistence type="predicted"/>
<evidence type="ECO:0000256" key="5">
    <source>
        <dbReference type="SAM" id="SignalP"/>
    </source>
</evidence>
<feature type="region of interest" description="Disordered" evidence="4">
    <location>
        <begin position="28"/>
        <end position="48"/>
    </location>
</feature>
<feature type="region of interest" description="Disordered" evidence="4">
    <location>
        <begin position="118"/>
        <end position="137"/>
    </location>
</feature>
<organism evidence="7 8">
    <name type="scientific">Actinacidiphila cocklensis</name>
    <dbReference type="NCBI Taxonomy" id="887465"/>
    <lineage>
        <taxon>Bacteria</taxon>
        <taxon>Bacillati</taxon>
        <taxon>Actinomycetota</taxon>
        <taxon>Actinomycetes</taxon>
        <taxon>Kitasatosporales</taxon>
        <taxon>Streptomycetaceae</taxon>
        <taxon>Actinacidiphila</taxon>
    </lineage>
</organism>
<dbReference type="RefSeq" id="WP_251486253.1">
    <property type="nucleotide sequence ID" value="NZ_CAJSLV010000043.1"/>
</dbReference>
<keyword evidence="3" id="KW-0720">Serine protease</keyword>
<feature type="region of interest" description="Disordered" evidence="4">
    <location>
        <begin position="66"/>
        <end position="94"/>
    </location>
</feature>
<dbReference type="PROSITE" id="PS00138">
    <property type="entry name" value="SUBTILASE_SER"/>
    <property type="match status" value="1"/>
</dbReference>
<evidence type="ECO:0000313" key="7">
    <source>
        <dbReference type="EMBL" id="CAG6392155.1"/>
    </source>
</evidence>
<dbReference type="Proteomes" id="UP001152519">
    <property type="component" value="Unassembled WGS sequence"/>
</dbReference>
<keyword evidence="1" id="KW-0645">Protease</keyword>
<feature type="domain" description="Peptidase S8/S53" evidence="6">
    <location>
        <begin position="303"/>
        <end position="545"/>
    </location>
</feature>
<keyword evidence="8" id="KW-1185">Reference proteome</keyword>
<feature type="chain" id="PRO_5040946088" evidence="5">
    <location>
        <begin position="29"/>
        <end position="1324"/>
    </location>
</feature>
<feature type="compositionally biased region" description="Polar residues" evidence="4">
    <location>
        <begin position="407"/>
        <end position="417"/>
    </location>
</feature>
<evidence type="ECO:0000313" key="8">
    <source>
        <dbReference type="Proteomes" id="UP001152519"/>
    </source>
</evidence>
<keyword evidence="2" id="KW-0378">Hydrolase</keyword>
<gene>
    <name evidence="7" type="ORF">SCOCK_150127</name>
</gene>
<dbReference type="InterPro" id="IPR000209">
    <property type="entry name" value="Peptidase_S8/S53_dom"/>
</dbReference>
<evidence type="ECO:0000259" key="6">
    <source>
        <dbReference type="Pfam" id="PF00082"/>
    </source>
</evidence>
<dbReference type="InterPro" id="IPR023828">
    <property type="entry name" value="Peptidase_S8_Ser-AS"/>
</dbReference>
<evidence type="ECO:0000256" key="4">
    <source>
        <dbReference type="SAM" id="MobiDB-lite"/>
    </source>
</evidence>
<name>A0A9W4DLG3_9ACTN</name>
<feature type="signal peptide" evidence="5">
    <location>
        <begin position="1"/>
        <end position="28"/>
    </location>
</feature>